<organism evidence="3 5">
    <name type="scientific">Rhizophagus clarus</name>
    <dbReference type="NCBI Taxonomy" id="94130"/>
    <lineage>
        <taxon>Eukaryota</taxon>
        <taxon>Fungi</taxon>
        <taxon>Fungi incertae sedis</taxon>
        <taxon>Mucoromycota</taxon>
        <taxon>Glomeromycotina</taxon>
        <taxon>Glomeromycetes</taxon>
        <taxon>Glomerales</taxon>
        <taxon>Glomeraceae</taxon>
        <taxon>Rhizophagus</taxon>
    </lineage>
</organism>
<name>A0A2Z6QV26_9GLOM</name>
<dbReference type="SUPFAM" id="SSF160443">
    <property type="entry name" value="SMR domain-like"/>
    <property type="match status" value="1"/>
</dbReference>
<dbReference type="AlphaFoldDB" id="A0A2Z6QV26"/>
<evidence type="ECO:0000259" key="2">
    <source>
        <dbReference type="PROSITE" id="PS50828"/>
    </source>
</evidence>
<dbReference type="Proteomes" id="UP000615446">
    <property type="component" value="Unassembled WGS sequence"/>
</dbReference>
<dbReference type="EMBL" id="BLAL01000012">
    <property type="protein sequence ID" value="GES74552.1"/>
    <property type="molecule type" value="Genomic_DNA"/>
</dbReference>
<keyword evidence="1" id="KW-0472">Membrane</keyword>
<keyword evidence="1" id="KW-1133">Transmembrane helix</keyword>
<dbReference type="OrthoDB" id="2354014at2759"/>
<evidence type="ECO:0000313" key="5">
    <source>
        <dbReference type="Proteomes" id="UP000247702"/>
    </source>
</evidence>
<reference evidence="3 5" key="1">
    <citation type="submission" date="2017-11" db="EMBL/GenBank/DDBJ databases">
        <title>The genome of Rhizophagus clarus HR1 reveals common genetic basis of auxotrophy among arbuscular mycorrhizal fungi.</title>
        <authorList>
            <person name="Kobayashi Y."/>
        </authorList>
    </citation>
    <scope>NUCLEOTIDE SEQUENCE [LARGE SCALE GENOMIC DNA]</scope>
    <source>
        <strain evidence="3 5">HR1</strain>
    </source>
</reference>
<dbReference type="PANTHER" id="PTHR35562:SF2">
    <property type="entry name" value="DNA ENDONUCLEASE SMRA-RELATED"/>
    <property type="match status" value="1"/>
</dbReference>
<feature type="transmembrane region" description="Helical" evidence="1">
    <location>
        <begin position="111"/>
        <end position="136"/>
    </location>
</feature>
<feature type="domain" description="Smr" evidence="2">
    <location>
        <begin position="10"/>
        <end position="92"/>
    </location>
</feature>
<evidence type="ECO:0000313" key="4">
    <source>
        <dbReference type="EMBL" id="GES74552.1"/>
    </source>
</evidence>
<dbReference type="EMBL" id="BEXD01000125">
    <property type="protein sequence ID" value="GBB84528.1"/>
    <property type="molecule type" value="Genomic_DNA"/>
</dbReference>
<comment type="caution">
    <text evidence="3">The sequence shown here is derived from an EMBL/GenBank/DDBJ whole genome shotgun (WGS) entry which is preliminary data.</text>
</comment>
<dbReference type="Gene3D" id="3.30.1370.110">
    <property type="match status" value="1"/>
</dbReference>
<gene>
    <name evidence="4" type="ORF">RCL2_000202500</name>
    <name evidence="3" type="ORF">RclHR1_01110013</name>
</gene>
<dbReference type="Proteomes" id="UP000247702">
    <property type="component" value="Unassembled WGS sequence"/>
</dbReference>
<reference evidence="4" key="2">
    <citation type="submission" date="2019-10" db="EMBL/GenBank/DDBJ databases">
        <title>Conservation and host-specific expression of non-tandemly repeated heterogenous ribosome RNA gene in arbuscular mycorrhizal fungi.</title>
        <authorList>
            <person name="Maeda T."/>
            <person name="Kobayashi Y."/>
            <person name="Nakagawa T."/>
            <person name="Ezawa T."/>
            <person name="Yamaguchi K."/>
            <person name="Bino T."/>
            <person name="Nishimoto Y."/>
            <person name="Shigenobu S."/>
            <person name="Kawaguchi M."/>
        </authorList>
    </citation>
    <scope>NUCLEOTIDE SEQUENCE</scope>
    <source>
        <strain evidence="4">HR1</strain>
    </source>
</reference>
<proteinExistence type="predicted"/>
<dbReference type="PROSITE" id="PS50828">
    <property type="entry name" value="SMR"/>
    <property type="match status" value="1"/>
</dbReference>
<dbReference type="InterPro" id="IPR002625">
    <property type="entry name" value="Smr_dom"/>
</dbReference>
<keyword evidence="1" id="KW-0812">Transmembrane</keyword>
<accession>A0A2Z6QV26</accession>
<keyword evidence="5" id="KW-1185">Reference proteome</keyword>
<dbReference type="InterPro" id="IPR036063">
    <property type="entry name" value="Smr_dom_sf"/>
</dbReference>
<sequence>MSYYQLRDEVDLHHLTRNEARRLVMNTIRKCHSREIHCVRFITGRGNHVNATGGRGVLYEAFPSWISDNKIRYFVGHCKKFDGYYDVYLDLEYTPSLFGEFIRFIRLKFKYILLSFLLFVLFLTLLALIYILLIWINYRA</sequence>
<evidence type="ECO:0000313" key="3">
    <source>
        <dbReference type="EMBL" id="GBB84528.1"/>
    </source>
</evidence>
<dbReference type="PANTHER" id="PTHR35562">
    <property type="entry name" value="DNA ENDONUCLEASE SMRA-RELATED"/>
    <property type="match status" value="1"/>
</dbReference>
<evidence type="ECO:0000256" key="1">
    <source>
        <dbReference type="SAM" id="Phobius"/>
    </source>
</evidence>
<protein>
    <submittedName>
        <fullName evidence="4">DNA mismatch repair protein MutS</fullName>
    </submittedName>
</protein>
<dbReference type="Pfam" id="PF01713">
    <property type="entry name" value="Smr"/>
    <property type="match status" value="1"/>
</dbReference>